<accession>A0A9W4G2Q0</accession>
<evidence type="ECO:0000259" key="1">
    <source>
        <dbReference type="Pfam" id="PF05685"/>
    </source>
</evidence>
<keyword evidence="3" id="KW-1185">Reference proteome</keyword>
<protein>
    <recommendedName>
        <fullName evidence="1">Putative restriction endonuclease domain-containing protein</fullName>
    </recommendedName>
</protein>
<dbReference type="PANTHER" id="PTHR36558:SF1">
    <property type="entry name" value="RESTRICTION ENDONUCLEASE DOMAIN-CONTAINING PROTEIN-RELATED"/>
    <property type="match status" value="1"/>
</dbReference>
<evidence type="ECO:0000313" key="3">
    <source>
        <dbReference type="Proteomes" id="UP001153719"/>
    </source>
</evidence>
<organism evidence="2 3">
    <name type="scientific">Planktothrix pseudagardhii</name>
    <dbReference type="NCBI Taxonomy" id="132604"/>
    <lineage>
        <taxon>Bacteria</taxon>
        <taxon>Bacillati</taxon>
        <taxon>Cyanobacteriota</taxon>
        <taxon>Cyanophyceae</taxon>
        <taxon>Oscillatoriophycideae</taxon>
        <taxon>Oscillatoriales</taxon>
        <taxon>Microcoleaceae</taxon>
        <taxon>Planktothrix</taxon>
    </lineage>
</organism>
<dbReference type="InterPro" id="IPR011335">
    <property type="entry name" value="Restrct_endonuc-II-like"/>
</dbReference>
<dbReference type="Gene3D" id="3.90.1570.10">
    <property type="entry name" value="tt1808, chain A"/>
    <property type="match status" value="1"/>
</dbReference>
<dbReference type="InterPro" id="IPR012296">
    <property type="entry name" value="Nuclease_put_TT1808"/>
</dbReference>
<dbReference type="SUPFAM" id="SSF52980">
    <property type="entry name" value="Restriction endonuclease-like"/>
    <property type="match status" value="1"/>
</dbReference>
<dbReference type="KEGG" id="ppsu:NO713_00318"/>
<dbReference type="CDD" id="cd06260">
    <property type="entry name" value="DUF820-like"/>
    <property type="match status" value="1"/>
</dbReference>
<dbReference type="Proteomes" id="UP001153719">
    <property type="component" value="Chromosome"/>
</dbReference>
<gene>
    <name evidence="2" type="ORF">NO713_00318</name>
</gene>
<evidence type="ECO:0000313" key="2">
    <source>
        <dbReference type="EMBL" id="CAD5915460.1"/>
    </source>
</evidence>
<name>A0A9W4G2Q0_9CYAN</name>
<dbReference type="InterPro" id="IPR008538">
    <property type="entry name" value="Uma2"/>
</dbReference>
<dbReference type="EMBL" id="LR882967">
    <property type="protein sequence ID" value="CAD5915460.1"/>
    <property type="molecule type" value="Genomic_DNA"/>
</dbReference>
<reference evidence="2" key="1">
    <citation type="submission" date="2020-09" db="EMBL/GenBank/DDBJ databases">
        <authorList>
            <person name="Blom J."/>
        </authorList>
    </citation>
    <scope>NUCLEOTIDE SEQUENCE</scope>
    <source>
        <strain evidence="2">No.713</strain>
    </source>
</reference>
<dbReference type="AlphaFoldDB" id="A0A9W4G2Q0"/>
<feature type="domain" description="Putative restriction endonuclease" evidence="1">
    <location>
        <begin position="2"/>
        <end position="92"/>
    </location>
</feature>
<dbReference type="Pfam" id="PF05685">
    <property type="entry name" value="Uma2"/>
    <property type="match status" value="1"/>
</dbReference>
<dbReference type="PANTHER" id="PTHR36558">
    <property type="entry name" value="GLR1098 PROTEIN"/>
    <property type="match status" value="1"/>
</dbReference>
<sequence length="104" mass="12208">MVTCDSRDRNNGYFKQYPSLIIEVLSASTEAFNRGDKFADYRQIETLQEYVLISQNKINIECFRRNSDGRWELFTYKPQETLQLESINFSCSVSEIYEDVLGLN</sequence>
<proteinExistence type="predicted"/>